<sequence length="245" mass="25812">MKLPAGSGGHKQPEMASHGFDNTGLGTSAGGTSPGSHKQEVTDGSANQLLDGPSDAQRGVLQALGAIQILNGMLILALGIFLGSLQYLFHLFRHVFFFTFYTGYPFWGAAFFISSGSLTVAAGRKPTRMLMQNSFGMNIASATIAIVGTVFLCIHLALNTQEFKICQSDLCLSLGSSSNGLVSLMLILTLLELPVTIFISVMWCIGNVYGSREAISSPPKSAESGILPGGSDSENSNTQPQVTAE</sequence>
<evidence type="ECO:0000256" key="2">
    <source>
        <dbReference type="ARBA" id="ARBA00009565"/>
    </source>
</evidence>
<proteinExistence type="inferred from homology"/>
<reference evidence="9" key="1">
    <citation type="submission" date="2025-08" db="UniProtKB">
        <authorList>
            <consortium name="RefSeq"/>
        </authorList>
    </citation>
    <scope>IDENTIFICATION</scope>
    <source>
        <tissue evidence="9">Liver</tissue>
    </source>
</reference>
<keyword evidence="4 7" id="KW-1133">Transmembrane helix</keyword>
<feature type="transmembrane region" description="Helical" evidence="7">
    <location>
        <begin position="178"/>
        <end position="205"/>
    </location>
</feature>
<organism evidence="8 9">
    <name type="scientific">Mesocricetus auratus</name>
    <name type="common">Golden hamster</name>
    <dbReference type="NCBI Taxonomy" id="10036"/>
    <lineage>
        <taxon>Eukaryota</taxon>
        <taxon>Metazoa</taxon>
        <taxon>Chordata</taxon>
        <taxon>Craniata</taxon>
        <taxon>Vertebrata</taxon>
        <taxon>Euteleostomi</taxon>
        <taxon>Mammalia</taxon>
        <taxon>Eutheria</taxon>
        <taxon>Euarchontoglires</taxon>
        <taxon>Glires</taxon>
        <taxon>Rodentia</taxon>
        <taxon>Myomorpha</taxon>
        <taxon>Muroidea</taxon>
        <taxon>Cricetidae</taxon>
        <taxon>Cricetinae</taxon>
        <taxon>Mesocricetus</taxon>
    </lineage>
</organism>
<feature type="transmembrane region" description="Helical" evidence="7">
    <location>
        <begin position="69"/>
        <end position="92"/>
    </location>
</feature>
<name>A0A3Q0CG04_MESAU</name>
<feature type="region of interest" description="Disordered" evidence="6">
    <location>
        <begin position="1"/>
        <end position="49"/>
    </location>
</feature>
<feature type="region of interest" description="Disordered" evidence="6">
    <location>
        <begin position="214"/>
        <end position="245"/>
    </location>
</feature>
<feature type="transmembrane region" description="Helical" evidence="7">
    <location>
        <begin position="104"/>
        <end position="123"/>
    </location>
</feature>
<feature type="compositionally biased region" description="Polar residues" evidence="6">
    <location>
        <begin position="34"/>
        <end position="48"/>
    </location>
</feature>
<comment type="similarity">
    <text evidence="2">Belongs to the MS4A family.</text>
</comment>
<comment type="subcellular location">
    <subcellularLocation>
        <location evidence="1">Membrane</location>
        <topology evidence="1">Multi-pass membrane protein</topology>
    </subcellularLocation>
</comment>
<feature type="compositionally biased region" description="Polar residues" evidence="6">
    <location>
        <begin position="232"/>
        <end position="245"/>
    </location>
</feature>
<dbReference type="CTD" id="932"/>
<dbReference type="AlphaFoldDB" id="A0A3Q0CG04"/>
<keyword evidence="3 7" id="KW-0812">Transmembrane</keyword>
<gene>
    <name evidence="9" type="primary">Ms4a3</name>
</gene>
<dbReference type="PANTHER" id="PTHR23320">
    <property type="entry name" value="MEMBRANE-SPANNING 4-DOMAINS SUBFAMILY A MS4A -RELATED"/>
    <property type="match status" value="1"/>
</dbReference>
<evidence type="ECO:0000313" key="9">
    <source>
        <dbReference type="RefSeq" id="XP_021081365.1"/>
    </source>
</evidence>
<dbReference type="GO" id="GO:0005886">
    <property type="term" value="C:plasma membrane"/>
    <property type="evidence" value="ECO:0007669"/>
    <property type="project" value="TreeGrafter"/>
</dbReference>
<dbReference type="Pfam" id="PF04103">
    <property type="entry name" value="CD20"/>
    <property type="match status" value="1"/>
</dbReference>
<evidence type="ECO:0000256" key="4">
    <source>
        <dbReference type="ARBA" id="ARBA00022989"/>
    </source>
</evidence>
<evidence type="ECO:0000313" key="8">
    <source>
        <dbReference type="Proteomes" id="UP000886700"/>
    </source>
</evidence>
<keyword evidence="5 7" id="KW-0472">Membrane</keyword>
<evidence type="ECO:0000256" key="3">
    <source>
        <dbReference type="ARBA" id="ARBA00022692"/>
    </source>
</evidence>
<dbReference type="GeneID" id="101824379"/>
<protein>
    <submittedName>
        <fullName evidence="9">Membrane-spanning 4-domains subfamily A member 3 isoform X1</fullName>
    </submittedName>
</protein>
<dbReference type="InterPro" id="IPR007237">
    <property type="entry name" value="CD20-like"/>
</dbReference>
<evidence type="ECO:0000256" key="1">
    <source>
        <dbReference type="ARBA" id="ARBA00004141"/>
    </source>
</evidence>
<dbReference type="Proteomes" id="UP000886700">
    <property type="component" value="Unplaced"/>
</dbReference>
<evidence type="ECO:0000256" key="7">
    <source>
        <dbReference type="SAM" id="Phobius"/>
    </source>
</evidence>
<dbReference type="RefSeq" id="XP_021081365.1">
    <property type="nucleotide sequence ID" value="XM_021225706.2"/>
</dbReference>
<dbReference type="OrthoDB" id="10071849at2759"/>
<keyword evidence="8" id="KW-1185">Reference proteome</keyword>
<feature type="transmembrane region" description="Helical" evidence="7">
    <location>
        <begin position="135"/>
        <end position="158"/>
    </location>
</feature>
<evidence type="ECO:0000256" key="6">
    <source>
        <dbReference type="SAM" id="MobiDB-lite"/>
    </source>
</evidence>
<dbReference type="PANTHER" id="PTHR23320:SF74">
    <property type="entry name" value="MEMBRANE-SPANNING 4-DOMAINS SUBFAMILY A MEMBER 3"/>
    <property type="match status" value="1"/>
</dbReference>
<accession>A0A3Q0CG04</accession>
<dbReference type="InterPro" id="IPR030417">
    <property type="entry name" value="MS4A"/>
</dbReference>
<evidence type="ECO:0000256" key="5">
    <source>
        <dbReference type="ARBA" id="ARBA00023136"/>
    </source>
</evidence>